<name>A0A0A8YGM8_ARUDO</name>
<keyword evidence="1" id="KW-1133">Transmembrane helix</keyword>
<feature type="transmembrane region" description="Helical" evidence="1">
    <location>
        <begin position="16"/>
        <end position="36"/>
    </location>
</feature>
<keyword evidence="1" id="KW-0472">Membrane</keyword>
<evidence type="ECO:0000256" key="1">
    <source>
        <dbReference type="SAM" id="Phobius"/>
    </source>
</evidence>
<evidence type="ECO:0000313" key="2">
    <source>
        <dbReference type="EMBL" id="JAD24470.1"/>
    </source>
</evidence>
<accession>A0A0A8YGM8</accession>
<reference evidence="2" key="1">
    <citation type="submission" date="2014-09" db="EMBL/GenBank/DDBJ databases">
        <authorList>
            <person name="Magalhaes I.L.F."/>
            <person name="Oliveira U."/>
            <person name="Santos F.R."/>
            <person name="Vidigal T.H.D.A."/>
            <person name="Brescovit A.D."/>
            <person name="Santos A.J."/>
        </authorList>
    </citation>
    <scope>NUCLEOTIDE SEQUENCE</scope>
    <source>
        <tissue evidence="2">Shoot tissue taken approximately 20 cm above the soil surface</tissue>
    </source>
</reference>
<dbReference type="EMBL" id="GBRH01273425">
    <property type="protein sequence ID" value="JAD24470.1"/>
    <property type="molecule type" value="Transcribed_RNA"/>
</dbReference>
<keyword evidence="1" id="KW-0812">Transmembrane</keyword>
<reference evidence="2" key="2">
    <citation type="journal article" date="2015" name="Data Brief">
        <title>Shoot transcriptome of the giant reed, Arundo donax.</title>
        <authorList>
            <person name="Barrero R.A."/>
            <person name="Guerrero F.D."/>
            <person name="Moolhuijzen P."/>
            <person name="Goolsby J.A."/>
            <person name="Tidwell J."/>
            <person name="Bellgard S.E."/>
            <person name="Bellgard M.I."/>
        </authorList>
    </citation>
    <scope>NUCLEOTIDE SEQUENCE</scope>
    <source>
        <tissue evidence="2">Shoot tissue taken approximately 20 cm above the soil surface</tissue>
    </source>
</reference>
<protein>
    <submittedName>
        <fullName evidence="2">Uncharacterized protein</fullName>
    </submittedName>
</protein>
<sequence length="37" mass="4267">MLGTNSEELNVILRRLVLYFLCHSTNMYFLVAVSCLC</sequence>
<dbReference type="AlphaFoldDB" id="A0A0A8YGM8"/>
<organism evidence="2">
    <name type="scientific">Arundo donax</name>
    <name type="common">Giant reed</name>
    <name type="synonym">Donax arundinaceus</name>
    <dbReference type="NCBI Taxonomy" id="35708"/>
    <lineage>
        <taxon>Eukaryota</taxon>
        <taxon>Viridiplantae</taxon>
        <taxon>Streptophyta</taxon>
        <taxon>Embryophyta</taxon>
        <taxon>Tracheophyta</taxon>
        <taxon>Spermatophyta</taxon>
        <taxon>Magnoliopsida</taxon>
        <taxon>Liliopsida</taxon>
        <taxon>Poales</taxon>
        <taxon>Poaceae</taxon>
        <taxon>PACMAD clade</taxon>
        <taxon>Arundinoideae</taxon>
        <taxon>Arundineae</taxon>
        <taxon>Arundo</taxon>
    </lineage>
</organism>
<proteinExistence type="predicted"/>